<dbReference type="InterPro" id="IPR038713">
    <property type="entry name" value="Terminase_Gp1_N_sf"/>
</dbReference>
<protein>
    <submittedName>
        <fullName evidence="1">Uncharacterized protein</fullName>
    </submittedName>
</protein>
<organism evidence="1 2">
    <name type="scientific">Candidatus Zambryskibacteria bacterium RIFOXYC1_FULL_39_10</name>
    <dbReference type="NCBI Taxonomy" id="1802779"/>
    <lineage>
        <taxon>Bacteria</taxon>
        <taxon>Candidatus Zambryskiibacteriota</taxon>
    </lineage>
</organism>
<gene>
    <name evidence="1" type="ORF">A2431_00280</name>
</gene>
<dbReference type="EMBL" id="MHWW01000013">
    <property type="protein sequence ID" value="OHB14758.1"/>
    <property type="molecule type" value="Genomic_DNA"/>
</dbReference>
<dbReference type="Pfam" id="PF03592">
    <property type="entry name" value="Terminase_2"/>
    <property type="match status" value="1"/>
</dbReference>
<dbReference type="InterPro" id="IPR005335">
    <property type="entry name" value="Terminase_ssu"/>
</dbReference>
<dbReference type="Proteomes" id="UP000177697">
    <property type="component" value="Unassembled WGS sequence"/>
</dbReference>
<dbReference type="Gene3D" id="1.10.10.1400">
    <property type="entry name" value="Terminase, small subunit, N-terminal DNA-binding domain, HTH motif"/>
    <property type="match status" value="1"/>
</dbReference>
<comment type="caution">
    <text evidence="1">The sequence shown here is derived from an EMBL/GenBank/DDBJ whole genome shotgun (WGS) entry which is preliminary data.</text>
</comment>
<name>A0A1G2UZE6_9BACT</name>
<evidence type="ECO:0000313" key="1">
    <source>
        <dbReference type="EMBL" id="OHB14758.1"/>
    </source>
</evidence>
<evidence type="ECO:0000313" key="2">
    <source>
        <dbReference type="Proteomes" id="UP000177697"/>
    </source>
</evidence>
<sequence length="130" mass="15209">MAKKEKKKEELLLTIKDVIDVLTEIYKTEKYEKTKPSPKFNMDEFKFIMDYIFYKPYLYKNLPGIIAGNLVENNLRGCYLNGPTVRRLTFIKHLLTNRFNATKAAIQSGYSPRCAKQSGYRVLKFLNNRG</sequence>
<proteinExistence type="predicted"/>
<dbReference type="AlphaFoldDB" id="A0A1G2UZE6"/>
<accession>A0A1G2UZE6</accession>
<reference evidence="1 2" key="1">
    <citation type="journal article" date="2016" name="Nat. Commun.">
        <title>Thousands of microbial genomes shed light on interconnected biogeochemical processes in an aquifer system.</title>
        <authorList>
            <person name="Anantharaman K."/>
            <person name="Brown C.T."/>
            <person name="Hug L.A."/>
            <person name="Sharon I."/>
            <person name="Castelle C.J."/>
            <person name="Probst A.J."/>
            <person name="Thomas B.C."/>
            <person name="Singh A."/>
            <person name="Wilkins M.J."/>
            <person name="Karaoz U."/>
            <person name="Brodie E.L."/>
            <person name="Williams K.H."/>
            <person name="Hubbard S.S."/>
            <person name="Banfield J.F."/>
        </authorList>
    </citation>
    <scope>NUCLEOTIDE SEQUENCE [LARGE SCALE GENOMIC DNA]</scope>
</reference>